<organism evidence="7 8">
    <name type="scientific">Lacipirellula limnantheis</name>
    <dbReference type="NCBI Taxonomy" id="2528024"/>
    <lineage>
        <taxon>Bacteria</taxon>
        <taxon>Pseudomonadati</taxon>
        <taxon>Planctomycetota</taxon>
        <taxon>Planctomycetia</taxon>
        <taxon>Pirellulales</taxon>
        <taxon>Lacipirellulaceae</taxon>
        <taxon>Lacipirellula</taxon>
    </lineage>
</organism>
<dbReference type="GO" id="GO:0005737">
    <property type="term" value="C:cytoplasm"/>
    <property type="evidence" value="ECO:0007669"/>
    <property type="project" value="TreeGrafter"/>
</dbReference>
<evidence type="ECO:0000256" key="1">
    <source>
        <dbReference type="ARBA" id="ARBA00001974"/>
    </source>
</evidence>
<dbReference type="NCBIfam" id="NF008726">
    <property type="entry name" value="PRK11728.1"/>
    <property type="match status" value="1"/>
</dbReference>
<dbReference type="GO" id="GO:0047545">
    <property type="term" value="F:(S)-2-hydroxyglutarate dehydrogenase activity"/>
    <property type="evidence" value="ECO:0007669"/>
    <property type="project" value="TreeGrafter"/>
</dbReference>
<dbReference type="Pfam" id="PF01266">
    <property type="entry name" value="DAO"/>
    <property type="match status" value="1"/>
</dbReference>
<dbReference type="KEGG" id="llh:I41_13540"/>
<comment type="cofactor">
    <cofactor evidence="1">
        <name>FAD</name>
        <dbReference type="ChEBI" id="CHEBI:57692"/>
    </cofactor>
</comment>
<dbReference type="Gene3D" id="3.30.9.10">
    <property type="entry name" value="D-Amino Acid Oxidase, subunit A, domain 2"/>
    <property type="match status" value="1"/>
</dbReference>
<dbReference type="Proteomes" id="UP000317909">
    <property type="component" value="Chromosome"/>
</dbReference>
<dbReference type="EC" id="1.1.3.15" evidence="7"/>
<reference evidence="7 8" key="1">
    <citation type="submission" date="2019-02" db="EMBL/GenBank/DDBJ databases">
        <title>Deep-cultivation of Planctomycetes and their phenomic and genomic characterization uncovers novel biology.</title>
        <authorList>
            <person name="Wiegand S."/>
            <person name="Jogler M."/>
            <person name="Boedeker C."/>
            <person name="Pinto D."/>
            <person name="Vollmers J."/>
            <person name="Rivas-Marin E."/>
            <person name="Kohn T."/>
            <person name="Peeters S.H."/>
            <person name="Heuer A."/>
            <person name="Rast P."/>
            <person name="Oberbeckmann S."/>
            <person name="Bunk B."/>
            <person name="Jeske O."/>
            <person name="Meyerdierks A."/>
            <person name="Storesund J.E."/>
            <person name="Kallscheuer N."/>
            <person name="Luecker S."/>
            <person name="Lage O.M."/>
            <person name="Pohl T."/>
            <person name="Merkel B.J."/>
            <person name="Hornburger P."/>
            <person name="Mueller R.-W."/>
            <person name="Bruemmer F."/>
            <person name="Labrenz M."/>
            <person name="Spormann A.M."/>
            <person name="Op den Camp H."/>
            <person name="Overmann J."/>
            <person name="Amann R."/>
            <person name="Jetten M.S.M."/>
            <person name="Mascher T."/>
            <person name="Medema M.H."/>
            <person name="Devos D.P."/>
            <person name="Kaster A.-K."/>
            <person name="Ovreas L."/>
            <person name="Rohde M."/>
            <person name="Galperin M.Y."/>
            <person name="Jogler C."/>
        </authorList>
    </citation>
    <scope>NUCLEOTIDE SEQUENCE [LARGE SCALE GENOMIC DNA]</scope>
    <source>
        <strain evidence="7 8">I41</strain>
    </source>
</reference>
<keyword evidence="8" id="KW-1185">Reference proteome</keyword>
<dbReference type="SUPFAM" id="SSF51905">
    <property type="entry name" value="FAD/NAD(P)-binding domain"/>
    <property type="match status" value="1"/>
</dbReference>
<evidence type="ECO:0000313" key="8">
    <source>
        <dbReference type="Proteomes" id="UP000317909"/>
    </source>
</evidence>
<comment type="similarity">
    <text evidence="5">Belongs to the L2HGDH family.</text>
</comment>
<keyword evidence="2" id="KW-0285">Flavoprotein</keyword>
<accession>A0A517TV07</accession>
<dbReference type="EMBL" id="CP036339">
    <property type="protein sequence ID" value="QDT72187.1"/>
    <property type="molecule type" value="Genomic_DNA"/>
</dbReference>
<dbReference type="AlphaFoldDB" id="A0A517TV07"/>
<evidence type="ECO:0000256" key="2">
    <source>
        <dbReference type="ARBA" id="ARBA00022630"/>
    </source>
</evidence>
<protein>
    <submittedName>
        <fullName evidence="7">L-2-hydroxyglutarate oxidase LhgO</fullName>
        <ecNumber evidence="7">1.1.3.15</ecNumber>
    </submittedName>
</protein>
<keyword evidence="4 7" id="KW-0560">Oxidoreductase</keyword>
<dbReference type="PANTHER" id="PTHR43104">
    <property type="entry name" value="L-2-HYDROXYGLUTARATE DEHYDROGENASE, MITOCHONDRIAL"/>
    <property type="match status" value="1"/>
</dbReference>
<sequence>MPTSDLIVIGGGIVGLATAYKFQLRFPGSSVILLEKEPDLASHQTGRNSGVLHSGIYYKPGSLKAKNCREGKQAMEAFCRNEGVPYDICGKVIVALSDEELPRLQGIYERGQANGVRCEVIERGRLLELEPHVAGIRALHVPETGIVNYSMVCERLAARIKEAGGEIKLGTCARRFRSDGPRTIVETLSGDFAARQVVNCAGLYSDHVAALTGEKPPAKIIPFRGEYFELKLEAEHLVRNLIYPVPDPAFPFLGVHFTRMIAGGVECGPNAVLAFAREGYFKTTINPSELAESLTYPGFLRLAAKYWRMGAGEMWRSVSKGAFVRALSRLVPEIDASQLTPAPAGVRAQALLPDGSLVDDFLIETHGNVVNVLNAPSPAATSALTIGDSVVERLAAGRG</sequence>
<dbReference type="Gene3D" id="3.50.50.60">
    <property type="entry name" value="FAD/NAD(P)-binding domain"/>
    <property type="match status" value="1"/>
</dbReference>
<name>A0A517TV07_9BACT</name>
<evidence type="ECO:0000256" key="4">
    <source>
        <dbReference type="ARBA" id="ARBA00023002"/>
    </source>
</evidence>
<dbReference type="OrthoDB" id="9801699at2"/>
<evidence type="ECO:0000313" key="7">
    <source>
        <dbReference type="EMBL" id="QDT72187.1"/>
    </source>
</evidence>
<evidence type="ECO:0000259" key="6">
    <source>
        <dbReference type="Pfam" id="PF01266"/>
    </source>
</evidence>
<proteinExistence type="inferred from homology"/>
<evidence type="ECO:0000256" key="3">
    <source>
        <dbReference type="ARBA" id="ARBA00022827"/>
    </source>
</evidence>
<evidence type="ECO:0000256" key="5">
    <source>
        <dbReference type="ARBA" id="ARBA00037941"/>
    </source>
</evidence>
<dbReference type="PANTHER" id="PTHR43104:SF2">
    <property type="entry name" value="L-2-HYDROXYGLUTARATE DEHYDROGENASE, MITOCHONDRIAL"/>
    <property type="match status" value="1"/>
</dbReference>
<gene>
    <name evidence="7" type="primary">lhgO</name>
    <name evidence="7" type="ORF">I41_13540</name>
</gene>
<feature type="domain" description="FAD dependent oxidoreductase" evidence="6">
    <location>
        <begin position="5"/>
        <end position="392"/>
    </location>
</feature>
<keyword evidence="3" id="KW-0274">FAD</keyword>
<dbReference type="InterPro" id="IPR006076">
    <property type="entry name" value="FAD-dep_OxRdtase"/>
</dbReference>
<dbReference type="InterPro" id="IPR036188">
    <property type="entry name" value="FAD/NAD-bd_sf"/>
</dbReference>
<dbReference type="GO" id="GO:0003973">
    <property type="term" value="F:(S)-2-hydroxy-acid oxidase activity"/>
    <property type="evidence" value="ECO:0007669"/>
    <property type="project" value="UniProtKB-EC"/>
</dbReference>
<dbReference type="RefSeq" id="WP_145431779.1">
    <property type="nucleotide sequence ID" value="NZ_CP036339.1"/>
</dbReference>